<keyword evidence="7 11" id="KW-0346">Stress response</keyword>
<feature type="zinc finger region" description="CR-type" evidence="12">
    <location>
        <begin position="135"/>
        <end position="217"/>
    </location>
</feature>
<evidence type="ECO:0000256" key="8">
    <source>
        <dbReference type="ARBA" id="ARBA00023186"/>
    </source>
</evidence>
<proteinExistence type="inferred from homology"/>
<dbReference type="Gene3D" id="2.10.230.10">
    <property type="entry name" value="Heat shock protein DnaJ, cysteine-rich domain"/>
    <property type="match status" value="1"/>
</dbReference>
<dbReference type="PROSITE" id="PS51188">
    <property type="entry name" value="ZF_CR"/>
    <property type="match status" value="1"/>
</dbReference>
<keyword evidence="2 11" id="KW-0235">DNA replication</keyword>
<comment type="similarity">
    <text evidence="9 11">Belongs to the DnaJ family.</text>
</comment>
<dbReference type="SUPFAM" id="SSF49493">
    <property type="entry name" value="HSP40/DnaJ peptide-binding domain"/>
    <property type="match status" value="2"/>
</dbReference>
<feature type="binding site" evidence="11">
    <location>
        <position position="208"/>
    </location>
    <ligand>
        <name>Zn(2+)</name>
        <dbReference type="ChEBI" id="CHEBI:29105"/>
        <label>1</label>
    </ligand>
</feature>
<evidence type="ECO:0000256" key="2">
    <source>
        <dbReference type="ARBA" id="ARBA00022705"/>
    </source>
</evidence>
<accession>A0A2C9DY08</accession>
<evidence type="ECO:0000313" key="16">
    <source>
        <dbReference type="Proteomes" id="UP000002162"/>
    </source>
</evidence>
<feature type="binding site" evidence="11">
    <location>
        <position position="165"/>
    </location>
    <ligand>
        <name>Zn(2+)</name>
        <dbReference type="ChEBI" id="CHEBI:29105"/>
        <label>2</label>
    </ligand>
</feature>
<dbReference type="PANTHER" id="PTHR43096">
    <property type="entry name" value="DNAJ HOMOLOG 1, MITOCHONDRIAL-RELATED"/>
    <property type="match status" value="1"/>
</dbReference>
<dbReference type="InterPro" id="IPR036869">
    <property type="entry name" value="J_dom_sf"/>
</dbReference>
<comment type="domain">
    <text evidence="11">The J domain is necessary and sufficient to stimulate DnaK ATPase activity. Zinc center 1 plays an important role in the autonomous, DnaK-independent chaperone activity of DnaJ. Zinc center 2 is essential for interaction with DnaK and for DnaJ activity.</text>
</comment>
<feature type="binding site" evidence="11">
    <location>
        <position position="205"/>
    </location>
    <ligand>
        <name>Zn(2+)</name>
        <dbReference type="ChEBI" id="CHEBI:29105"/>
        <label>1</label>
    </ligand>
</feature>
<comment type="subcellular location">
    <subcellularLocation>
        <location evidence="11">Cytoplasm</location>
    </subcellularLocation>
</comment>
<dbReference type="PANTHER" id="PTHR43096:SF48">
    <property type="entry name" value="CHAPERONE PROTEIN DNAJ"/>
    <property type="match status" value="1"/>
</dbReference>
<dbReference type="CDD" id="cd10719">
    <property type="entry name" value="DnaJ_zf"/>
    <property type="match status" value="1"/>
</dbReference>
<feature type="binding site" evidence="11">
    <location>
        <position position="191"/>
    </location>
    <ligand>
        <name>Zn(2+)</name>
        <dbReference type="ChEBI" id="CHEBI:29105"/>
        <label>2</label>
    </ligand>
</feature>
<dbReference type="InterPro" id="IPR001305">
    <property type="entry name" value="HSP_DnaJ_Cys-rich_dom"/>
</dbReference>
<comment type="cofactor">
    <cofactor evidence="11">
        <name>Zn(2+)</name>
        <dbReference type="ChEBI" id="CHEBI:29105"/>
    </cofactor>
    <text evidence="11">Binds 2 Zn(2+) ions per monomer.</text>
</comment>
<reference evidence="15 16" key="1">
    <citation type="submission" date="2008-02" db="EMBL/GenBank/DDBJ databases">
        <title>Genome sequence of Ureaplasma parvum serovar 3.</title>
        <authorList>
            <person name="Methe B.A."/>
            <person name="Glass J."/>
            <person name="Waites K."/>
            <person name="Shrivastava S."/>
        </authorList>
    </citation>
    <scope>NUCLEOTIDE SEQUENCE [LARGE SCALE GENOMIC DNA]</scope>
    <source>
        <strain evidence="16">ATCC 27815 / 27 / NCTC 11736</strain>
    </source>
</reference>
<dbReference type="SUPFAM" id="SSF57938">
    <property type="entry name" value="DnaJ/Hsp40 cysteine-rich domain"/>
    <property type="match status" value="1"/>
</dbReference>
<feature type="domain" description="CR-type" evidence="14">
    <location>
        <begin position="135"/>
        <end position="217"/>
    </location>
</feature>
<keyword evidence="4 11" id="KW-0677">Repeat</keyword>
<feature type="binding site" evidence="11">
    <location>
        <position position="148"/>
    </location>
    <ligand>
        <name>Zn(2+)</name>
        <dbReference type="ChEBI" id="CHEBI:29105"/>
        <label>1</label>
    </ligand>
</feature>
<dbReference type="PROSITE" id="PS00636">
    <property type="entry name" value="DNAJ_1"/>
    <property type="match status" value="1"/>
</dbReference>
<dbReference type="GO" id="GO:0005524">
    <property type="term" value="F:ATP binding"/>
    <property type="evidence" value="ECO:0007669"/>
    <property type="project" value="InterPro"/>
</dbReference>
<dbReference type="Pfam" id="PF01556">
    <property type="entry name" value="DnaJ_C"/>
    <property type="match status" value="1"/>
</dbReference>
<dbReference type="InterPro" id="IPR018253">
    <property type="entry name" value="DnaJ_domain_CS"/>
</dbReference>
<dbReference type="KEGG" id="upa:UPA3_0424"/>
<dbReference type="PROSITE" id="PS50076">
    <property type="entry name" value="DNAJ_2"/>
    <property type="match status" value="1"/>
</dbReference>
<keyword evidence="1 11" id="KW-0963">Cytoplasm</keyword>
<protein>
    <recommendedName>
        <fullName evidence="10 11">Chaperone protein DnaJ</fullName>
    </recommendedName>
</protein>
<dbReference type="GO" id="GO:0008270">
    <property type="term" value="F:zinc ion binding"/>
    <property type="evidence" value="ECO:0007669"/>
    <property type="project" value="UniProtKB-UniRule"/>
</dbReference>
<evidence type="ECO:0000256" key="1">
    <source>
        <dbReference type="ARBA" id="ARBA00022490"/>
    </source>
</evidence>
<feature type="binding site" evidence="11">
    <location>
        <position position="151"/>
    </location>
    <ligand>
        <name>Zn(2+)</name>
        <dbReference type="ChEBI" id="CHEBI:29105"/>
        <label>1</label>
    </ligand>
</feature>
<feature type="domain" description="J" evidence="13">
    <location>
        <begin position="5"/>
        <end position="68"/>
    </location>
</feature>
<dbReference type="Pfam" id="PF00226">
    <property type="entry name" value="DnaJ"/>
    <property type="match status" value="1"/>
</dbReference>
<dbReference type="CDD" id="cd06257">
    <property type="entry name" value="DnaJ"/>
    <property type="match status" value="1"/>
</dbReference>
<gene>
    <name evidence="11 15" type="primary">dnaJ</name>
    <name evidence="15" type="ordered locus">UPA3_0424</name>
</gene>
<evidence type="ECO:0000259" key="13">
    <source>
        <dbReference type="PROSITE" id="PS50076"/>
    </source>
</evidence>
<name>A0A2C9DY08_UREP2</name>
<sequence length="375" mass="41841">MAKRDYYEILGVSKSATPEEIKAAFRKLAKEHHPDRNKSADDTLFKEINEAYEVLSDSKKRAQYDQFGHDGPQGFSSASGFSGFSGGFGGVDFDINDIFGSFFNNASSSHNSSNQYETYDIHLRLHLDFMEAVNGISKNINYDRKITCHKCQGTGAKDPKDVKICTKCHGRGTSIENVHSLFGTIQQEVECHECEGTGKVASSKCEQCYGKKVINERVNLTVEIPAGTREGEKLLVSKKGNIVNNQEFDLYLHISVKPSKYFALDGLDIYSETYIDPIKAIVGGIIEVVTINGIKTIEIPSNTPEGKKFRISGSGIVNKKSNIFGKKNGDFYTTIRYAKPVELSKDEIAYLKNISTRTNQNVEYYKNKVLKEISK</sequence>
<evidence type="ECO:0000256" key="6">
    <source>
        <dbReference type="ARBA" id="ARBA00022833"/>
    </source>
</evidence>
<keyword evidence="3 11" id="KW-0479">Metal-binding</keyword>
<keyword evidence="5 11" id="KW-0863">Zinc-finger</keyword>
<dbReference type="InterPro" id="IPR002939">
    <property type="entry name" value="DnaJ_C"/>
</dbReference>
<dbReference type="HOGENOM" id="CLU_017633_0_7_14"/>
<evidence type="ECO:0000313" key="15">
    <source>
        <dbReference type="EMBL" id="ACA32751.1"/>
    </source>
</evidence>
<dbReference type="RefSeq" id="WP_006689084.1">
    <property type="nucleotide sequence ID" value="NC_010503.1"/>
</dbReference>
<dbReference type="GO" id="GO:0006260">
    <property type="term" value="P:DNA replication"/>
    <property type="evidence" value="ECO:0007669"/>
    <property type="project" value="UniProtKB-KW"/>
</dbReference>
<dbReference type="GO" id="GO:0009408">
    <property type="term" value="P:response to heat"/>
    <property type="evidence" value="ECO:0007669"/>
    <property type="project" value="InterPro"/>
</dbReference>
<dbReference type="SMR" id="A0A2C9DY08"/>
<comment type="subunit">
    <text evidence="11">Homodimer.</text>
</comment>
<evidence type="ECO:0000256" key="12">
    <source>
        <dbReference type="PROSITE-ProRule" id="PRU00546"/>
    </source>
</evidence>
<evidence type="ECO:0000259" key="14">
    <source>
        <dbReference type="PROSITE" id="PS51188"/>
    </source>
</evidence>
<dbReference type="Proteomes" id="UP000002162">
    <property type="component" value="Chromosome"/>
</dbReference>
<organism evidence="15 16">
    <name type="scientific">Ureaplasma parvum serovar 3 (strain ATCC 27815 / 27 / NCTC 11736)</name>
    <dbReference type="NCBI Taxonomy" id="505682"/>
    <lineage>
        <taxon>Bacteria</taxon>
        <taxon>Bacillati</taxon>
        <taxon>Mycoplasmatota</taxon>
        <taxon>Mycoplasmoidales</taxon>
        <taxon>Mycoplasmoidaceae</taxon>
        <taxon>Ureaplasma</taxon>
    </lineage>
</organism>
<evidence type="ECO:0000256" key="3">
    <source>
        <dbReference type="ARBA" id="ARBA00022723"/>
    </source>
</evidence>
<evidence type="ECO:0000256" key="9">
    <source>
        <dbReference type="ARBA" id="ARBA00061004"/>
    </source>
</evidence>
<dbReference type="Gene3D" id="2.60.260.20">
    <property type="entry name" value="Urease metallochaperone UreE, N-terminal domain"/>
    <property type="match status" value="2"/>
</dbReference>
<comment type="function">
    <text evidence="11">Participates actively in the response to hyperosmotic and heat shock by preventing the aggregation of stress-denatured proteins and by disaggregating proteins, also in an autonomous, DnaK-independent fashion. Unfolded proteins bind initially to DnaJ; upon interaction with the DnaJ-bound protein, DnaK hydrolyzes its bound ATP, resulting in the formation of a stable complex. GrpE releases ADP from DnaK; ATP binding to DnaK triggers the release of the substrate protein, thus completing the reaction cycle. Several rounds of ATP-dependent interactions between DnaJ, DnaK and GrpE are required for fully efficient folding. Also involved, together with DnaK and GrpE, in the DNA replication of plasmids through activation of initiation proteins.</text>
</comment>
<dbReference type="CDD" id="cd10747">
    <property type="entry name" value="DnaJ_C"/>
    <property type="match status" value="1"/>
</dbReference>
<feature type="binding site" evidence="11">
    <location>
        <position position="194"/>
    </location>
    <ligand>
        <name>Zn(2+)</name>
        <dbReference type="ChEBI" id="CHEBI:29105"/>
        <label>2</label>
    </ligand>
</feature>
<dbReference type="GO" id="GO:0042026">
    <property type="term" value="P:protein refolding"/>
    <property type="evidence" value="ECO:0007669"/>
    <property type="project" value="TreeGrafter"/>
</dbReference>
<dbReference type="InterPro" id="IPR036410">
    <property type="entry name" value="HSP_DnaJ_Cys-rich_dom_sf"/>
</dbReference>
<evidence type="ECO:0000256" key="10">
    <source>
        <dbReference type="ARBA" id="ARBA00067609"/>
    </source>
</evidence>
<feature type="binding site" evidence="11">
    <location>
        <position position="168"/>
    </location>
    <ligand>
        <name>Zn(2+)</name>
        <dbReference type="ChEBI" id="CHEBI:29105"/>
        <label>2</label>
    </ligand>
</feature>
<dbReference type="SMART" id="SM00271">
    <property type="entry name" value="DnaJ"/>
    <property type="match status" value="1"/>
</dbReference>
<keyword evidence="8 11" id="KW-0143">Chaperone</keyword>
<evidence type="ECO:0000256" key="7">
    <source>
        <dbReference type="ARBA" id="ARBA00023016"/>
    </source>
</evidence>
<dbReference type="PRINTS" id="PR00625">
    <property type="entry name" value="JDOMAIN"/>
</dbReference>
<dbReference type="NCBIfam" id="TIGR02349">
    <property type="entry name" value="DnaJ_bact"/>
    <property type="match status" value="1"/>
</dbReference>
<dbReference type="Gene3D" id="1.10.287.110">
    <property type="entry name" value="DnaJ domain"/>
    <property type="match status" value="1"/>
</dbReference>
<comment type="caution">
    <text evidence="11">Lacks conserved residue(s) required for the propagation of feature annotation.</text>
</comment>
<dbReference type="InterPro" id="IPR008971">
    <property type="entry name" value="HSP40/DnaJ_pept-bd"/>
</dbReference>
<dbReference type="SUPFAM" id="SSF46565">
    <property type="entry name" value="Chaperone J-domain"/>
    <property type="match status" value="1"/>
</dbReference>
<keyword evidence="6 11" id="KW-0862">Zinc</keyword>
<dbReference type="EMBL" id="CP000942">
    <property type="protein sequence ID" value="ACA32751.1"/>
    <property type="molecule type" value="Genomic_DNA"/>
</dbReference>
<evidence type="ECO:0000256" key="11">
    <source>
        <dbReference type="HAMAP-Rule" id="MF_01152"/>
    </source>
</evidence>
<dbReference type="GO" id="GO:0031072">
    <property type="term" value="F:heat shock protein binding"/>
    <property type="evidence" value="ECO:0007669"/>
    <property type="project" value="InterPro"/>
</dbReference>
<evidence type="ECO:0000256" key="5">
    <source>
        <dbReference type="ARBA" id="ARBA00022771"/>
    </source>
</evidence>
<dbReference type="InterPro" id="IPR001623">
    <property type="entry name" value="DnaJ_domain"/>
</dbReference>
<dbReference type="GeneID" id="29672368"/>
<dbReference type="GO" id="GO:0005737">
    <property type="term" value="C:cytoplasm"/>
    <property type="evidence" value="ECO:0007669"/>
    <property type="project" value="UniProtKB-SubCell"/>
</dbReference>
<dbReference type="HAMAP" id="MF_01152">
    <property type="entry name" value="DnaJ"/>
    <property type="match status" value="1"/>
</dbReference>
<dbReference type="Pfam" id="PF00684">
    <property type="entry name" value="DnaJ_CXXCXGXG"/>
    <property type="match status" value="1"/>
</dbReference>
<dbReference type="InterPro" id="IPR012724">
    <property type="entry name" value="DnaJ"/>
</dbReference>
<dbReference type="FunFam" id="2.10.230.10:FF:000002">
    <property type="entry name" value="Molecular chaperone DnaJ"/>
    <property type="match status" value="1"/>
</dbReference>
<dbReference type="GO" id="GO:0051082">
    <property type="term" value="F:unfolded protein binding"/>
    <property type="evidence" value="ECO:0007669"/>
    <property type="project" value="UniProtKB-UniRule"/>
</dbReference>
<evidence type="ECO:0000256" key="4">
    <source>
        <dbReference type="ARBA" id="ARBA00022737"/>
    </source>
</evidence>
<dbReference type="AlphaFoldDB" id="A0A2C9DY08"/>